<name>A0A382A2V7_9ZZZZ</name>
<gene>
    <name evidence="1" type="ORF">METZ01_LOCUS148732</name>
</gene>
<dbReference type="EMBL" id="UINC01023698">
    <property type="protein sequence ID" value="SVA95878.1"/>
    <property type="molecule type" value="Genomic_DNA"/>
</dbReference>
<dbReference type="AlphaFoldDB" id="A0A382A2V7"/>
<proteinExistence type="predicted"/>
<dbReference type="Gene3D" id="2.40.160.50">
    <property type="entry name" value="membrane protein fhac: a member of the omp85/tpsb transporter family"/>
    <property type="match status" value="1"/>
</dbReference>
<evidence type="ECO:0008006" key="2">
    <source>
        <dbReference type="Google" id="ProtNLM"/>
    </source>
</evidence>
<accession>A0A382A2V7</accession>
<sequence length="441" mass="50854">MQKHQFSIIGPMRSAKTVGPVILLLLIFMLTTFGEASAIVFKRRKHPVKKLAYNLVPFPLSVPGVQKAWFVAGAVQDIILPGVDDGYFDVLMGFGQGEGAKWFEGKKFRGGALIILDFPIISKNFTFSPGIEYFEILSYPQSERGIDSDPDRTLYLLGEKGYIFNGEVSYYMFERQLEFFYTYFKFDYDPYGYVDYDDNFISPKEAGMSNTPHIDRFGVLLDDTDSRLDPRIGYSIQLERWDWPSRIGIDPEFYQYDLDISGYFPIQEQKLVLVANQFFSTTEVKKDGTVDKSRFICTSAQLYLNPACQNFTDQLYERSIEESKKGRATALGGRNRLRGYREARFFDSHTNFRALELRWYIKEAQIDFDFILEKGVFAGIQLAFFYEQGTVSPDLGSSYWSNFRDSYGIASRFLFNTTVARMDLGFSDEGKELTVWYGYPF</sequence>
<evidence type="ECO:0000313" key="1">
    <source>
        <dbReference type="EMBL" id="SVA95878.1"/>
    </source>
</evidence>
<reference evidence="1" key="1">
    <citation type="submission" date="2018-05" db="EMBL/GenBank/DDBJ databases">
        <authorList>
            <person name="Lanie J.A."/>
            <person name="Ng W.-L."/>
            <person name="Kazmierczak K.M."/>
            <person name="Andrzejewski T.M."/>
            <person name="Davidsen T.M."/>
            <person name="Wayne K.J."/>
            <person name="Tettelin H."/>
            <person name="Glass J.I."/>
            <person name="Rusch D."/>
            <person name="Podicherti R."/>
            <person name="Tsui H.-C.T."/>
            <person name="Winkler M.E."/>
        </authorList>
    </citation>
    <scope>NUCLEOTIDE SEQUENCE</scope>
</reference>
<organism evidence="1">
    <name type="scientific">marine metagenome</name>
    <dbReference type="NCBI Taxonomy" id="408172"/>
    <lineage>
        <taxon>unclassified sequences</taxon>
        <taxon>metagenomes</taxon>
        <taxon>ecological metagenomes</taxon>
    </lineage>
</organism>
<protein>
    <recommendedName>
        <fullName evidence="2">Bacterial surface antigen (D15) domain-containing protein</fullName>
    </recommendedName>
</protein>